<proteinExistence type="predicted"/>
<protein>
    <submittedName>
        <fullName evidence="2">Uncharacterized protein</fullName>
    </submittedName>
</protein>
<dbReference type="EMBL" id="BARS01002113">
    <property type="protein sequence ID" value="GAF81329.1"/>
    <property type="molecule type" value="Genomic_DNA"/>
</dbReference>
<keyword evidence="1" id="KW-0472">Membrane</keyword>
<dbReference type="AlphaFoldDB" id="X0SJY9"/>
<keyword evidence="1" id="KW-1133">Transmembrane helix</keyword>
<feature type="transmembrane region" description="Helical" evidence="1">
    <location>
        <begin position="6"/>
        <end position="24"/>
    </location>
</feature>
<keyword evidence="1" id="KW-0812">Transmembrane</keyword>
<organism evidence="2">
    <name type="scientific">marine sediment metagenome</name>
    <dbReference type="NCBI Taxonomy" id="412755"/>
    <lineage>
        <taxon>unclassified sequences</taxon>
        <taxon>metagenomes</taxon>
        <taxon>ecological metagenomes</taxon>
    </lineage>
</organism>
<evidence type="ECO:0000256" key="1">
    <source>
        <dbReference type="SAM" id="Phobius"/>
    </source>
</evidence>
<comment type="caution">
    <text evidence="2">The sequence shown here is derived from an EMBL/GenBank/DDBJ whole genome shotgun (WGS) entry which is preliminary data.</text>
</comment>
<evidence type="ECO:0000313" key="2">
    <source>
        <dbReference type="EMBL" id="GAF81329.1"/>
    </source>
</evidence>
<name>X0SJY9_9ZZZZ</name>
<gene>
    <name evidence="2" type="ORF">S01H1_03946</name>
</gene>
<accession>X0SJY9</accession>
<reference evidence="2" key="1">
    <citation type="journal article" date="2014" name="Front. Microbiol.">
        <title>High frequency of phylogenetically diverse reductive dehalogenase-homologous genes in deep subseafloor sedimentary metagenomes.</title>
        <authorList>
            <person name="Kawai M."/>
            <person name="Futagami T."/>
            <person name="Toyoda A."/>
            <person name="Takaki Y."/>
            <person name="Nishi S."/>
            <person name="Hori S."/>
            <person name="Arai W."/>
            <person name="Tsubouchi T."/>
            <person name="Morono Y."/>
            <person name="Uchiyama I."/>
            <person name="Ito T."/>
            <person name="Fujiyama A."/>
            <person name="Inagaki F."/>
            <person name="Takami H."/>
        </authorList>
    </citation>
    <scope>NUCLEOTIDE SEQUENCE</scope>
    <source>
        <strain evidence="2">Expedition CK06-06</strain>
    </source>
</reference>
<sequence length="55" mass="6573">MDLEWLAILLIVLVFAIAILSWMWEELDREQRYHWSEKMRALGDAAKQAGTRRIK</sequence>